<comment type="caution">
    <text evidence="2">The sequence shown here is derived from an EMBL/GenBank/DDBJ whole genome shotgun (WGS) entry which is preliminary data.</text>
</comment>
<protein>
    <submittedName>
        <fullName evidence="2">Uncharacterized protein</fullName>
    </submittedName>
</protein>
<gene>
    <name evidence="2" type="ORF">AAE3_LOCUS1154</name>
</gene>
<keyword evidence="3" id="KW-1185">Reference proteome</keyword>
<evidence type="ECO:0000256" key="1">
    <source>
        <dbReference type="SAM" id="MobiDB-lite"/>
    </source>
</evidence>
<feature type="region of interest" description="Disordered" evidence="1">
    <location>
        <begin position="217"/>
        <end position="338"/>
    </location>
</feature>
<evidence type="ECO:0000313" key="3">
    <source>
        <dbReference type="Proteomes" id="UP000467700"/>
    </source>
</evidence>
<sequence>MADTASFTPAISRDGFSYQDGVFYVEGDPYRHPRKDAAELYSLLTYEPPAPLLDEAGNPLKIQPKSRHIDQKAEFYSAQMAHYGLKVLKTREAAKKNLLAAFTSSPDGSGLAIPRAILDLEQAVKREWNEADAARRAGSGTLVQTNSKAKGKQKESQFPNATVPVAKHSSMTKEEMRAKIYSISESRARSILAKILDEEPAAATLLMSELSKQTAIKTTDAQVKPDASGSVIPASSSRRTKQTARKTTGAAPFHPYARPVTDEATTEASSLASKPRTKQTARRGGGQPVQRIPENPFVNPLEPESSSKPRTKQTTRRGGKTAGPSKAGQTTGAKRAGTALPISEWAGEYDVECPELAGNWDSAEGTHMFNVYPSSTSAHVWASFDFGIVQGVIRSVGKPPTKVKEEVPFVWRGCESGDSEHEMILGDGNEGVLTFLGDGQMKATMKGGCFGEWTVTGSFSSGGSSESLNLAQVKRAVREWKDEFRAYNHHNYEIEGREMWGKSTWGSRRRDDAPLDSDTTTGGGEGSDMDLDGGEGGYYAYAY</sequence>
<feature type="region of interest" description="Disordered" evidence="1">
    <location>
        <begin position="505"/>
        <end position="535"/>
    </location>
</feature>
<proteinExistence type="predicted"/>
<dbReference type="Proteomes" id="UP000467700">
    <property type="component" value="Unassembled WGS sequence"/>
</dbReference>
<organism evidence="2 3">
    <name type="scientific">Cyclocybe aegerita</name>
    <name type="common">Black poplar mushroom</name>
    <name type="synonym">Agrocybe aegerita</name>
    <dbReference type="NCBI Taxonomy" id="1973307"/>
    <lineage>
        <taxon>Eukaryota</taxon>
        <taxon>Fungi</taxon>
        <taxon>Dikarya</taxon>
        <taxon>Basidiomycota</taxon>
        <taxon>Agaricomycotina</taxon>
        <taxon>Agaricomycetes</taxon>
        <taxon>Agaricomycetidae</taxon>
        <taxon>Agaricales</taxon>
        <taxon>Agaricineae</taxon>
        <taxon>Bolbitiaceae</taxon>
        <taxon>Cyclocybe</taxon>
    </lineage>
</organism>
<dbReference type="OrthoDB" id="4121058at2759"/>
<feature type="region of interest" description="Disordered" evidence="1">
    <location>
        <begin position="132"/>
        <end position="171"/>
    </location>
</feature>
<reference evidence="2 3" key="1">
    <citation type="submission" date="2020-01" db="EMBL/GenBank/DDBJ databases">
        <authorList>
            <person name="Gupta K D."/>
        </authorList>
    </citation>
    <scope>NUCLEOTIDE SEQUENCE [LARGE SCALE GENOMIC DNA]</scope>
</reference>
<evidence type="ECO:0000313" key="2">
    <source>
        <dbReference type="EMBL" id="CAA7258464.1"/>
    </source>
</evidence>
<dbReference type="AlphaFoldDB" id="A0A8S0WU69"/>
<accession>A0A8S0WU69</accession>
<name>A0A8S0WU69_CYCAE</name>
<feature type="compositionally biased region" description="Basic residues" evidence="1">
    <location>
        <begin position="309"/>
        <end position="319"/>
    </location>
</feature>
<dbReference type="EMBL" id="CACVBS010000002">
    <property type="protein sequence ID" value="CAA7258464.1"/>
    <property type="molecule type" value="Genomic_DNA"/>
</dbReference>